<dbReference type="SUPFAM" id="SSF54909">
    <property type="entry name" value="Dimeric alpha+beta barrel"/>
    <property type="match status" value="1"/>
</dbReference>
<feature type="domain" description="ABM" evidence="1">
    <location>
        <begin position="2"/>
        <end position="56"/>
    </location>
</feature>
<dbReference type="Gene3D" id="3.30.70.100">
    <property type="match status" value="1"/>
</dbReference>
<comment type="caution">
    <text evidence="2">The sequence shown here is derived from an EMBL/GenBank/DDBJ whole genome shotgun (WGS) entry which is preliminary data.</text>
</comment>
<gene>
    <name evidence="2" type="ORF">HHL22_22090</name>
</gene>
<evidence type="ECO:0000259" key="1">
    <source>
        <dbReference type="Pfam" id="PF03992"/>
    </source>
</evidence>
<sequence>MKPGERDILAPLIQEFFEKEVRLVPGFIAARLHTNEEGTVLLNYATWESLEHFHHFIRNVAMVSEISKKIQAFDQQTDKVFEIPL</sequence>
<reference evidence="2 3" key="1">
    <citation type="submission" date="2020-04" db="EMBL/GenBank/DDBJ databases">
        <title>Hymenobacter polaris sp. nov., isolated from Arctic soil.</title>
        <authorList>
            <person name="Dahal R.H."/>
        </authorList>
    </citation>
    <scope>NUCLEOTIDE SEQUENCE [LARGE SCALE GENOMIC DNA]</scope>
    <source>
        <strain evidence="2 3">RP-2-7</strain>
    </source>
</reference>
<dbReference type="EMBL" id="JABBGH010000004">
    <property type="protein sequence ID" value="NML67900.1"/>
    <property type="molecule type" value="Genomic_DNA"/>
</dbReference>
<name>A0A7Y0AIG0_9BACT</name>
<dbReference type="AlphaFoldDB" id="A0A7Y0AIG0"/>
<dbReference type="Proteomes" id="UP000559626">
    <property type="component" value="Unassembled WGS sequence"/>
</dbReference>
<proteinExistence type="predicted"/>
<dbReference type="Pfam" id="PF03992">
    <property type="entry name" value="ABM"/>
    <property type="match status" value="1"/>
</dbReference>
<protein>
    <recommendedName>
        <fullName evidence="1">ABM domain-containing protein</fullName>
    </recommendedName>
</protein>
<evidence type="ECO:0000313" key="2">
    <source>
        <dbReference type="EMBL" id="NML67900.1"/>
    </source>
</evidence>
<evidence type="ECO:0000313" key="3">
    <source>
        <dbReference type="Proteomes" id="UP000559626"/>
    </source>
</evidence>
<organism evidence="2 3">
    <name type="scientific">Hymenobacter polaris</name>
    <dbReference type="NCBI Taxonomy" id="2682546"/>
    <lineage>
        <taxon>Bacteria</taxon>
        <taxon>Pseudomonadati</taxon>
        <taxon>Bacteroidota</taxon>
        <taxon>Cytophagia</taxon>
        <taxon>Cytophagales</taxon>
        <taxon>Hymenobacteraceae</taxon>
        <taxon>Hymenobacter</taxon>
    </lineage>
</organism>
<accession>A0A7Y0AIG0</accession>
<dbReference type="InterPro" id="IPR007138">
    <property type="entry name" value="ABM_dom"/>
</dbReference>
<keyword evidence="3" id="KW-1185">Reference proteome</keyword>
<dbReference type="InterPro" id="IPR011008">
    <property type="entry name" value="Dimeric_a/b-barrel"/>
</dbReference>